<evidence type="ECO:0000259" key="1">
    <source>
        <dbReference type="Pfam" id="PF19012"/>
    </source>
</evidence>
<accession>A0A5K3FWN2</accession>
<proteinExistence type="predicted"/>
<reference evidence="2" key="1">
    <citation type="submission" date="2019-11" db="UniProtKB">
        <authorList>
            <consortium name="WormBaseParasite"/>
        </authorList>
    </citation>
    <scope>IDENTIFICATION</scope>
</reference>
<name>A0A5K3FWN2_MESCO</name>
<sequence>MPTGWRDSLEQEVMVMADVEVLECLVGDFKAACCAGGAKREEEEEEEEESRVERVTAVCEAKLVGQKAQLEGRLNERVMRKEAKRAEEGRNSWRSPALGLEEKARNYPELSVAVLDLGSRLHKRAELLESSTNEKRRLRRIVHEDERCAKVFLEELERLRRQMVEKNGAIKKLEVVARALHVRQVGARPCDDAT</sequence>
<dbReference type="WBParaSite" id="MCU_012580-RA">
    <property type="protein sequence ID" value="MCU_012580-RA"/>
    <property type="gene ID" value="MCU_012580"/>
</dbReference>
<feature type="domain" description="DUF5741" evidence="1">
    <location>
        <begin position="100"/>
        <end position="175"/>
    </location>
</feature>
<organism evidence="2">
    <name type="scientific">Mesocestoides corti</name>
    <name type="common">Flatworm</name>
    <dbReference type="NCBI Taxonomy" id="53468"/>
    <lineage>
        <taxon>Eukaryota</taxon>
        <taxon>Metazoa</taxon>
        <taxon>Spiralia</taxon>
        <taxon>Lophotrochozoa</taxon>
        <taxon>Platyhelminthes</taxon>
        <taxon>Cestoda</taxon>
        <taxon>Eucestoda</taxon>
        <taxon>Cyclophyllidea</taxon>
        <taxon>Mesocestoididae</taxon>
        <taxon>Mesocestoides</taxon>
    </lineage>
</organism>
<protein>
    <submittedName>
        <fullName evidence="2">DUF5741 domain-containing protein</fullName>
    </submittedName>
</protein>
<dbReference type="AlphaFoldDB" id="A0A5K3FWN2"/>
<dbReference type="InterPro" id="IPR043979">
    <property type="entry name" value="DUF5741"/>
</dbReference>
<dbReference type="Pfam" id="PF19012">
    <property type="entry name" value="DUF5741"/>
    <property type="match status" value="1"/>
</dbReference>
<evidence type="ECO:0000313" key="2">
    <source>
        <dbReference type="WBParaSite" id="MCU_012580-RA"/>
    </source>
</evidence>